<evidence type="ECO:0000313" key="10">
    <source>
        <dbReference type="EMBL" id="GAI87037.1"/>
    </source>
</evidence>
<keyword evidence="3" id="KW-0808">Transferase</keyword>
<dbReference type="GO" id="GO:0006260">
    <property type="term" value="P:DNA replication"/>
    <property type="evidence" value="ECO:0007669"/>
    <property type="project" value="UniProtKB-KW"/>
</dbReference>
<dbReference type="InterPro" id="IPR004868">
    <property type="entry name" value="DNA-dir_DNA_pol_B_mt/vir"/>
</dbReference>
<comment type="caution">
    <text evidence="10">The sequence shown here is derived from an EMBL/GenBank/DDBJ whole genome shotgun (WGS) entry which is preliminary data.</text>
</comment>
<gene>
    <name evidence="10" type="ORF">S12H4_20021</name>
</gene>
<name>X1S1Z0_9ZZZZ</name>
<keyword evidence="5" id="KW-0235">DNA replication</keyword>
<evidence type="ECO:0000256" key="2">
    <source>
        <dbReference type="ARBA" id="ARBA00012417"/>
    </source>
</evidence>
<evidence type="ECO:0000256" key="8">
    <source>
        <dbReference type="ARBA" id="ARBA00049244"/>
    </source>
</evidence>
<accession>X1S1Z0</accession>
<dbReference type="Gene3D" id="3.90.1600.10">
    <property type="entry name" value="Palm domain of DNA polymerase"/>
    <property type="match status" value="1"/>
</dbReference>
<organism evidence="10">
    <name type="scientific">marine sediment metagenome</name>
    <dbReference type="NCBI Taxonomy" id="412755"/>
    <lineage>
        <taxon>unclassified sequences</taxon>
        <taxon>metagenomes</taxon>
        <taxon>ecological metagenomes</taxon>
    </lineage>
</organism>
<dbReference type="InterPro" id="IPR023211">
    <property type="entry name" value="DNA_pol_palm_dom_sf"/>
</dbReference>
<dbReference type="EC" id="2.7.7.7" evidence="2"/>
<feature type="non-terminal residue" evidence="10">
    <location>
        <position position="1"/>
    </location>
</feature>
<sequence>NIFASFVDRFYTLRQEFASANVETYEHITKKLLNSLYGKFGQKAEVWEKIGDAPNEPDRVEDVYEVGVFRTKQIRYLLGEVFELTGYGECFNSFPAISAHVTAYGRMYLYELMKAAGSGNYFYCDTDSLIVNEAGLWNLENRIDKQRLGSLKVVSTTTKLVIRGLKDYSVGEKTIIKGIRKNAVRISDNLYSQDVWPSFKGVLRSGTADTYTIRKTLKQLSRNYTKGKVNPDGWIIPLEFDDCSVATLLPFSAVTL</sequence>
<dbReference type="Pfam" id="PF03175">
    <property type="entry name" value="DNA_pol_B_2"/>
    <property type="match status" value="1"/>
</dbReference>
<feature type="domain" description="DNA-directed DNA polymerase family B mitochondria/virus" evidence="9">
    <location>
        <begin position="1"/>
        <end position="45"/>
    </location>
</feature>
<evidence type="ECO:0000256" key="1">
    <source>
        <dbReference type="ARBA" id="ARBA00005755"/>
    </source>
</evidence>
<dbReference type="Gene3D" id="1.10.287.690">
    <property type="entry name" value="Helix hairpin bin"/>
    <property type="match status" value="1"/>
</dbReference>
<evidence type="ECO:0000259" key="9">
    <source>
        <dbReference type="Pfam" id="PF03175"/>
    </source>
</evidence>
<keyword evidence="7" id="KW-0238">DNA-binding</keyword>
<evidence type="ECO:0000256" key="3">
    <source>
        <dbReference type="ARBA" id="ARBA00022679"/>
    </source>
</evidence>
<dbReference type="InterPro" id="IPR043502">
    <property type="entry name" value="DNA/RNA_pol_sf"/>
</dbReference>
<keyword evidence="6" id="KW-0239">DNA-directed DNA polymerase</keyword>
<dbReference type="SUPFAM" id="SSF56672">
    <property type="entry name" value="DNA/RNA polymerases"/>
    <property type="match status" value="1"/>
</dbReference>
<keyword evidence="4" id="KW-0548">Nucleotidyltransferase</keyword>
<reference evidence="10" key="1">
    <citation type="journal article" date="2014" name="Front. Microbiol.">
        <title>High frequency of phylogenetically diverse reductive dehalogenase-homologous genes in deep subseafloor sedimentary metagenomes.</title>
        <authorList>
            <person name="Kawai M."/>
            <person name="Futagami T."/>
            <person name="Toyoda A."/>
            <person name="Takaki Y."/>
            <person name="Nishi S."/>
            <person name="Hori S."/>
            <person name="Arai W."/>
            <person name="Tsubouchi T."/>
            <person name="Morono Y."/>
            <person name="Uchiyama I."/>
            <person name="Ito T."/>
            <person name="Fujiyama A."/>
            <person name="Inagaki F."/>
            <person name="Takami H."/>
        </authorList>
    </citation>
    <scope>NUCLEOTIDE SEQUENCE</scope>
    <source>
        <strain evidence="10">Expedition CK06-06</strain>
    </source>
</reference>
<dbReference type="AlphaFoldDB" id="X1S1Z0"/>
<evidence type="ECO:0000256" key="4">
    <source>
        <dbReference type="ARBA" id="ARBA00022695"/>
    </source>
</evidence>
<dbReference type="GO" id="GO:0003887">
    <property type="term" value="F:DNA-directed DNA polymerase activity"/>
    <property type="evidence" value="ECO:0007669"/>
    <property type="project" value="UniProtKB-KW"/>
</dbReference>
<comment type="similarity">
    <text evidence="1">Belongs to the DNA polymerase type-B family.</text>
</comment>
<evidence type="ECO:0000256" key="7">
    <source>
        <dbReference type="ARBA" id="ARBA00023125"/>
    </source>
</evidence>
<proteinExistence type="inferred from homology"/>
<dbReference type="GO" id="GO:0000166">
    <property type="term" value="F:nucleotide binding"/>
    <property type="evidence" value="ECO:0007669"/>
    <property type="project" value="InterPro"/>
</dbReference>
<dbReference type="GO" id="GO:0003677">
    <property type="term" value="F:DNA binding"/>
    <property type="evidence" value="ECO:0007669"/>
    <property type="project" value="UniProtKB-KW"/>
</dbReference>
<evidence type="ECO:0000256" key="6">
    <source>
        <dbReference type="ARBA" id="ARBA00022932"/>
    </source>
</evidence>
<protein>
    <recommendedName>
        <fullName evidence="2">DNA-directed DNA polymerase</fullName>
        <ecNumber evidence="2">2.7.7.7</ecNumber>
    </recommendedName>
</protein>
<comment type="catalytic activity">
    <reaction evidence="8">
        <text>DNA(n) + a 2'-deoxyribonucleoside 5'-triphosphate = DNA(n+1) + diphosphate</text>
        <dbReference type="Rhea" id="RHEA:22508"/>
        <dbReference type="Rhea" id="RHEA-COMP:17339"/>
        <dbReference type="Rhea" id="RHEA-COMP:17340"/>
        <dbReference type="ChEBI" id="CHEBI:33019"/>
        <dbReference type="ChEBI" id="CHEBI:61560"/>
        <dbReference type="ChEBI" id="CHEBI:173112"/>
        <dbReference type="EC" id="2.7.7.7"/>
    </reaction>
</comment>
<evidence type="ECO:0000256" key="5">
    <source>
        <dbReference type="ARBA" id="ARBA00022705"/>
    </source>
</evidence>
<dbReference type="EMBL" id="BARW01010084">
    <property type="protein sequence ID" value="GAI87037.1"/>
    <property type="molecule type" value="Genomic_DNA"/>
</dbReference>